<evidence type="ECO:0000256" key="3">
    <source>
        <dbReference type="ARBA" id="ARBA00022676"/>
    </source>
</evidence>
<dbReference type="NCBIfam" id="TIGR04283">
    <property type="entry name" value="glyco_like_mftF"/>
    <property type="match status" value="1"/>
</dbReference>
<dbReference type="InterPro" id="IPR026461">
    <property type="entry name" value="Trfase_2_rSAM/seldom_assoc"/>
</dbReference>
<keyword evidence="3" id="KW-0328">Glycosyltransferase</keyword>
<dbReference type="PANTHER" id="PTHR43646:SF2">
    <property type="entry name" value="GLYCOSYLTRANSFERASE 2-LIKE DOMAIN-CONTAINING PROTEIN"/>
    <property type="match status" value="1"/>
</dbReference>
<keyword evidence="8" id="KW-1185">Reference proteome</keyword>
<dbReference type="RefSeq" id="WP_086541605.1">
    <property type="nucleotide sequence ID" value="NZ_MSSW01000030.1"/>
</dbReference>
<dbReference type="InterPro" id="IPR029044">
    <property type="entry name" value="Nucleotide-diphossugar_trans"/>
</dbReference>
<accession>A0A3E0E364</accession>
<evidence type="ECO:0000313" key="8">
    <source>
        <dbReference type="Proteomes" id="UP000256405"/>
    </source>
</evidence>
<dbReference type="InterPro" id="IPR001173">
    <property type="entry name" value="Glyco_trans_2-like"/>
</dbReference>
<comment type="caution">
    <text evidence="7">The sequence shown here is derived from an EMBL/GenBank/DDBJ whole genome shotgun (WGS) entry which is preliminary data.</text>
</comment>
<evidence type="ECO:0000313" key="7">
    <source>
        <dbReference type="EMBL" id="REG92722.1"/>
    </source>
</evidence>
<protein>
    <submittedName>
        <fullName evidence="7">RSAM/selenodomain-associated transferase 2</fullName>
    </submittedName>
</protein>
<gene>
    <name evidence="7" type="ORF">C8N25_102125</name>
</gene>
<dbReference type="Gene3D" id="3.90.550.10">
    <property type="entry name" value="Spore Coat Polysaccharide Biosynthesis Protein SpsA, Chain A"/>
    <property type="match status" value="1"/>
</dbReference>
<evidence type="ECO:0000259" key="6">
    <source>
        <dbReference type="Pfam" id="PF00535"/>
    </source>
</evidence>
<keyword evidence="4 7" id="KW-0808">Transferase</keyword>
<comment type="subcellular location">
    <subcellularLocation>
        <location evidence="1">Cell membrane</location>
    </subcellularLocation>
</comment>
<name>A0A3E0E364_9BACT</name>
<evidence type="ECO:0000256" key="4">
    <source>
        <dbReference type="ARBA" id="ARBA00022679"/>
    </source>
</evidence>
<keyword evidence="2" id="KW-1003">Cell membrane</keyword>
<dbReference type="GO" id="GO:0016757">
    <property type="term" value="F:glycosyltransferase activity"/>
    <property type="evidence" value="ECO:0007669"/>
    <property type="project" value="UniProtKB-KW"/>
</dbReference>
<reference evidence="7 8" key="1">
    <citation type="submission" date="2018-08" db="EMBL/GenBank/DDBJ databases">
        <title>Genomic Encyclopedia of Archaeal and Bacterial Type Strains, Phase II (KMG-II): from individual species to whole genera.</title>
        <authorList>
            <person name="Goeker M."/>
        </authorList>
    </citation>
    <scope>NUCLEOTIDE SEQUENCE [LARGE SCALE GENOMIC DNA]</scope>
    <source>
        <strain evidence="7 8">DSM 15986</strain>
    </source>
</reference>
<dbReference type="PANTHER" id="PTHR43646">
    <property type="entry name" value="GLYCOSYLTRANSFERASE"/>
    <property type="match status" value="1"/>
</dbReference>
<dbReference type="AlphaFoldDB" id="A0A3E0E364"/>
<dbReference type="CDD" id="cd02522">
    <property type="entry name" value="GT_2_like_a"/>
    <property type="match status" value="1"/>
</dbReference>
<dbReference type="EMBL" id="QUNF01000002">
    <property type="protein sequence ID" value="REG92722.1"/>
    <property type="molecule type" value="Genomic_DNA"/>
</dbReference>
<dbReference type="Pfam" id="PF00535">
    <property type="entry name" value="Glycos_transf_2"/>
    <property type="match status" value="1"/>
</dbReference>
<dbReference type="OrthoDB" id="9810303at2"/>
<evidence type="ECO:0000256" key="5">
    <source>
        <dbReference type="ARBA" id="ARBA00023136"/>
    </source>
</evidence>
<organism evidence="7 8">
    <name type="scientific">Algoriphagus antarcticus</name>
    <dbReference type="NCBI Taxonomy" id="238540"/>
    <lineage>
        <taxon>Bacteria</taxon>
        <taxon>Pseudomonadati</taxon>
        <taxon>Bacteroidota</taxon>
        <taxon>Cytophagia</taxon>
        <taxon>Cytophagales</taxon>
        <taxon>Cyclobacteriaceae</taxon>
        <taxon>Algoriphagus</taxon>
    </lineage>
</organism>
<dbReference type="Proteomes" id="UP000256405">
    <property type="component" value="Unassembled WGS sequence"/>
</dbReference>
<sequence length="242" mass="27491">MTEECKISVIIPCLNEEENLKELIPYIQKYGNELLSEIILVDGGSIDNSSAVAKSFGAVFVKSPICSRAAQLNFGAHKAKGDIFYFVHADTRPSKEFSKAISLAISQGKQVGCFRYRFDRESRLLKFNSWFTRFNGLLSGGGDQSLFIKKSFFETLGGFDESFCIMEDFELVRRIRQKSDFHVLPDEMIVSARKYSENSWLKVQLANLMAFSLFLLKAKPASIKSLYLNFLNKRIKSITEVE</sequence>
<evidence type="ECO:0000256" key="1">
    <source>
        <dbReference type="ARBA" id="ARBA00004236"/>
    </source>
</evidence>
<feature type="domain" description="Glycosyltransferase 2-like" evidence="6">
    <location>
        <begin position="8"/>
        <end position="134"/>
    </location>
</feature>
<dbReference type="SUPFAM" id="SSF53448">
    <property type="entry name" value="Nucleotide-diphospho-sugar transferases"/>
    <property type="match status" value="1"/>
</dbReference>
<dbReference type="GO" id="GO:0005886">
    <property type="term" value="C:plasma membrane"/>
    <property type="evidence" value="ECO:0007669"/>
    <property type="project" value="UniProtKB-SubCell"/>
</dbReference>
<proteinExistence type="predicted"/>
<keyword evidence="5" id="KW-0472">Membrane</keyword>
<evidence type="ECO:0000256" key="2">
    <source>
        <dbReference type="ARBA" id="ARBA00022475"/>
    </source>
</evidence>